<organism evidence="2 3">
    <name type="scientific">Metabacillus mangrovi</name>
    <dbReference type="NCBI Taxonomy" id="1491830"/>
    <lineage>
        <taxon>Bacteria</taxon>
        <taxon>Bacillati</taxon>
        <taxon>Bacillota</taxon>
        <taxon>Bacilli</taxon>
        <taxon>Bacillales</taxon>
        <taxon>Bacillaceae</taxon>
        <taxon>Metabacillus</taxon>
    </lineage>
</organism>
<evidence type="ECO:0000313" key="3">
    <source>
        <dbReference type="Proteomes" id="UP000434639"/>
    </source>
</evidence>
<gene>
    <name evidence="2" type="ORF">GKZ89_09215</name>
</gene>
<proteinExistence type="predicted"/>
<evidence type="ECO:0000313" key="2">
    <source>
        <dbReference type="EMBL" id="MTH53581.1"/>
    </source>
</evidence>
<feature type="coiled-coil region" evidence="1">
    <location>
        <begin position="3"/>
        <end position="30"/>
    </location>
</feature>
<evidence type="ECO:0000256" key="1">
    <source>
        <dbReference type="SAM" id="Coils"/>
    </source>
</evidence>
<keyword evidence="1" id="KW-0175">Coiled coil</keyword>
<accession>A0A7X2V4X4</accession>
<reference evidence="2 3" key="1">
    <citation type="journal article" date="2017" name="Int. J. Syst. Evol. Microbiol.">
        <title>Bacillus mangrovi sp. nov., isolated from a sediment sample from a mangrove forest.</title>
        <authorList>
            <person name="Gupta V."/>
            <person name="Singh P.K."/>
            <person name="Korpole S."/>
            <person name="Tanuku N.R.S."/>
            <person name="Pinnaka A.K."/>
        </authorList>
    </citation>
    <scope>NUCLEOTIDE SEQUENCE [LARGE SCALE GENOMIC DNA]</scope>
    <source>
        <strain evidence="2 3">KCTC 33872</strain>
    </source>
</reference>
<name>A0A7X2V4X4_9BACI</name>
<dbReference type="AlphaFoldDB" id="A0A7X2V4X4"/>
<keyword evidence="3" id="KW-1185">Reference proteome</keyword>
<dbReference type="RefSeq" id="WP_155112113.1">
    <property type="nucleotide sequence ID" value="NZ_WMIB01000007.1"/>
</dbReference>
<sequence length="125" mass="14466">MSMEEKVARYKMLSMKIKELESELGGLKEELHAYFDGKFGENQKGKAFIGDYSVQRQIRETEMYAEDSLLSRLEELQLEDCIMMVRKPDKEKIEAARTLGILSGDQLKDCITQKLTKVIVVKENR</sequence>
<dbReference type="OrthoDB" id="2704409at2"/>
<dbReference type="Proteomes" id="UP000434639">
    <property type="component" value="Unassembled WGS sequence"/>
</dbReference>
<comment type="caution">
    <text evidence="2">The sequence shown here is derived from an EMBL/GenBank/DDBJ whole genome shotgun (WGS) entry which is preliminary data.</text>
</comment>
<protein>
    <submittedName>
        <fullName evidence="2">Uncharacterized protein</fullName>
    </submittedName>
</protein>
<dbReference type="SUPFAM" id="SSF161266">
    <property type="entry name" value="Gam-like"/>
    <property type="match status" value="1"/>
</dbReference>
<dbReference type="EMBL" id="WMIB01000007">
    <property type="protein sequence ID" value="MTH53581.1"/>
    <property type="molecule type" value="Genomic_DNA"/>
</dbReference>